<proteinExistence type="predicted"/>
<feature type="region of interest" description="Disordered" evidence="1">
    <location>
        <begin position="165"/>
        <end position="213"/>
    </location>
</feature>
<evidence type="ECO:0000313" key="2">
    <source>
        <dbReference type="EMBL" id="TEB38693.1"/>
    </source>
</evidence>
<comment type="caution">
    <text evidence="2">The sequence shown here is derived from an EMBL/GenBank/DDBJ whole genome shotgun (WGS) entry which is preliminary data.</text>
</comment>
<gene>
    <name evidence="2" type="ORF">FA13DRAFT_392758</name>
</gene>
<dbReference type="OrthoDB" id="10255630at2759"/>
<organism evidence="2 3">
    <name type="scientific">Coprinellus micaceus</name>
    <name type="common">Glistening ink-cap mushroom</name>
    <name type="synonym">Coprinus micaceus</name>
    <dbReference type="NCBI Taxonomy" id="71717"/>
    <lineage>
        <taxon>Eukaryota</taxon>
        <taxon>Fungi</taxon>
        <taxon>Dikarya</taxon>
        <taxon>Basidiomycota</taxon>
        <taxon>Agaricomycotina</taxon>
        <taxon>Agaricomycetes</taxon>
        <taxon>Agaricomycetidae</taxon>
        <taxon>Agaricales</taxon>
        <taxon>Agaricineae</taxon>
        <taxon>Psathyrellaceae</taxon>
        <taxon>Coprinellus</taxon>
    </lineage>
</organism>
<protein>
    <submittedName>
        <fullName evidence="2">Uncharacterized protein</fullName>
    </submittedName>
</protein>
<accession>A0A4Y7TWZ3</accession>
<reference evidence="2 3" key="1">
    <citation type="journal article" date="2019" name="Nat. Ecol. Evol.">
        <title>Megaphylogeny resolves global patterns of mushroom evolution.</title>
        <authorList>
            <person name="Varga T."/>
            <person name="Krizsan K."/>
            <person name="Foldi C."/>
            <person name="Dima B."/>
            <person name="Sanchez-Garcia M."/>
            <person name="Sanchez-Ramirez S."/>
            <person name="Szollosi G.J."/>
            <person name="Szarkandi J.G."/>
            <person name="Papp V."/>
            <person name="Albert L."/>
            <person name="Andreopoulos W."/>
            <person name="Angelini C."/>
            <person name="Antonin V."/>
            <person name="Barry K.W."/>
            <person name="Bougher N.L."/>
            <person name="Buchanan P."/>
            <person name="Buyck B."/>
            <person name="Bense V."/>
            <person name="Catcheside P."/>
            <person name="Chovatia M."/>
            <person name="Cooper J."/>
            <person name="Damon W."/>
            <person name="Desjardin D."/>
            <person name="Finy P."/>
            <person name="Geml J."/>
            <person name="Haridas S."/>
            <person name="Hughes K."/>
            <person name="Justo A."/>
            <person name="Karasinski D."/>
            <person name="Kautmanova I."/>
            <person name="Kiss B."/>
            <person name="Kocsube S."/>
            <person name="Kotiranta H."/>
            <person name="LaButti K.M."/>
            <person name="Lechner B.E."/>
            <person name="Liimatainen K."/>
            <person name="Lipzen A."/>
            <person name="Lukacs Z."/>
            <person name="Mihaltcheva S."/>
            <person name="Morgado L.N."/>
            <person name="Niskanen T."/>
            <person name="Noordeloos M.E."/>
            <person name="Ohm R.A."/>
            <person name="Ortiz-Santana B."/>
            <person name="Ovrebo C."/>
            <person name="Racz N."/>
            <person name="Riley R."/>
            <person name="Savchenko A."/>
            <person name="Shiryaev A."/>
            <person name="Soop K."/>
            <person name="Spirin V."/>
            <person name="Szebenyi C."/>
            <person name="Tomsovsky M."/>
            <person name="Tulloss R.E."/>
            <person name="Uehling J."/>
            <person name="Grigoriev I.V."/>
            <person name="Vagvolgyi C."/>
            <person name="Papp T."/>
            <person name="Martin F.M."/>
            <person name="Miettinen O."/>
            <person name="Hibbett D.S."/>
            <person name="Nagy L.G."/>
        </authorList>
    </citation>
    <scope>NUCLEOTIDE SEQUENCE [LARGE SCALE GENOMIC DNA]</scope>
    <source>
        <strain evidence="2 3">FP101781</strain>
    </source>
</reference>
<feature type="region of interest" description="Disordered" evidence="1">
    <location>
        <begin position="18"/>
        <end position="37"/>
    </location>
</feature>
<feature type="region of interest" description="Disordered" evidence="1">
    <location>
        <begin position="85"/>
        <end position="131"/>
    </location>
</feature>
<feature type="compositionally biased region" description="Basic residues" evidence="1">
    <location>
        <begin position="193"/>
        <end position="213"/>
    </location>
</feature>
<dbReference type="AlphaFoldDB" id="A0A4Y7TWZ3"/>
<dbReference type="STRING" id="71717.A0A4Y7TWZ3"/>
<evidence type="ECO:0000256" key="1">
    <source>
        <dbReference type="SAM" id="MobiDB-lite"/>
    </source>
</evidence>
<sequence length="240" mass="26485">MESLRQELDAKEQEIDALREAVASPTRTDAPGSLNDEMLGSLRQQHALDLSNAQSAIRSLENTVFEREAAIHSLQKQITALQDQASRLPRQAPRSFSPGMPSRPSSRVSNDARRPPSGLSRPDSNVPPPLSRTVFDQALSAETLHKRKVSLSMLKARIESELSVAGGVSPHPHSRALSPVHSLSGKEEETHHHNGSVHSHSHSHPQHHHSHSHLVVHRPQFLDESHVFWCNSCTGDLVIL</sequence>
<dbReference type="EMBL" id="QPFP01000002">
    <property type="protein sequence ID" value="TEB38693.1"/>
    <property type="molecule type" value="Genomic_DNA"/>
</dbReference>
<keyword evidence="3" id="KW-1185">Reference proteome</keyword>
<evidence type="ECO:0000313" key="3">
    <source>
        <dbReference type="Proteomes" id="UP000298030"/>
    </source>
</evidence>
<dbReference type="Proteomes" id="UP000298030">
    <property type="component" value="Unassembled WGS sequence"/>
</dbReference>
<name>A0A4Y7TWZ3_COPMI</name>